<proteinExistence type="predicted"/>
<sequence length="68" mass="7541">YPILGSDGEVMKRAIILCNRKGLGPPVMAASVHDSLTFDGDVELPVEELENIPGFTIPFEVKQTLRWE</sequence>
<dbReference type="EMBL" id="LAZR01015255">
    <property type="protein sequence ID" value="KKM13967.1"/>
    <property type="molecule type" value="Genomic_DNA"/>
</dbReference>
<reference evidence="1" key="1">
    <citation type="journal article" date="2015" name="Nature">
        <title>Complex archaea that bridge the gap between prokaryotes and eukaryotes.</title>
        <authorList>
            <person name="Spang A."/>
            <person name="Saw J.H."/>
            <person name="Jorgensen S.L."/>
            <person name="Zaremba-Niedzwiedzka K."/>
            <person name="Martijn J."/>
            <person name="Lind A.E."/>
            <person name="van Eijk R."/>
            <person name="Schleper C."/>
            <person name="Guy L."/>
            <person name="Ettema T.J."/>
        </authorList>
    </citation>
    <scope>NUCLEOTIDE SEQUENCE</scope>
</reference>
<protein>
    <recommendedName>
        <fullName evidence="2">DNA-directed DNA polymerase family A palm domain-containing protein</fullName>
    </recommendedName>
</protein>
<organism evidence="1">
    <name type="scientific">marine sediment metagenome</name>
    <dbReference type="NCBI Taxonomy" id="412755"/>
    <lineage>
        <taxon>unclassified sequences</taxon>
        <taxon>metagenomes</taxon>
        <taxon>ecological metagenomes</taxon>
    </lineage>
</organism>
<dbReference type="AlphaFoldDB" id="A0A0F9HFR6"/>
<comment type="caution">
    <text evidence="1">The sequence shown here is derived from an EMBL/GenBank/DDBJ whole genome shotgun (WGS) entry which is preliminary data.</text>
</comment>
<feature type="non-terminal residue" evidence="1">
    <location>
        <position position="1"/>
    </location>
</feature>
<accession>A0A0F9HFR6</accession>
<evidence type="ECO:0000313" key="1">
    <source>
        <dbReference type="EMBL" id="KKM13967.1"/>
    </source>
</evidence>
<evidence type="ECO:0008006" key="2">
    <source>
        <dbReference type="Google" id="ProtNLM"/>
    </source>
</evidence>
<gene>
    <name evidence="1" type="ORF">LCGC14_1710830</name>
</gene>
<name>A0A0F9HFR6_9ZZZZ</name>